<feature type="domain" description="Guanylate kinase-like" evidence="7">
    <location>
        <begin position="6"/>
        <end position="188"/>
    </location>
</feature>
<protein>
    <recommendedName>
        <fullName evidence="2">guanylate kinase</fullName>
        <ecNumber evidence="2">2.7.4.8</ecNumber>
    </recommendedName>
</protein>
<organism evidence="8 9">
    <name type="scientific">Lasius niger</name>
    <name type="common">Black garden ant</name>
    <dbReference type="NCBI Taxonomy" id="67767"/>
    <lineage>
        <taxon>Eukaryota</taxon>
        <taxon>Metazoa</taxon>
        <taxon>Ecdysozoa</taxon>
        <taxon>Arthropoda</taxon>
        <taxon>Hexapoda</taxon>
        <taxon>Insecta</taxon>
        <taxon>Pterygota</taxon>
        <taxon>Neoptera</taxon>
        <taxon>Endopterygota</taxon>
        <taxon>Hymenoptera</taxon>
        <taxon>Apocrita</taxon>
        <taxon>Aculeata</taxon>
        <taxon>Formicoidea</taxon>
        <taxon>Formicidae</taxon>
        <taxon>Formicinae</taxon>
        <taxon>Lasius</taxon>
        <taxon>Lasius</taxon>
    </lineage>
</organism>
<dbReference type="InterPro" id="IPR017665">
    <property type="entry name" value="Guanylate_kinase"/>
</dbReference>
<dbReference type="PaxDb" id="67767-A0A0J7KTJ1"/>
<sequence length="199" mass="22673">MIHKGPRPLVLCGPSGTGKSTLIKRLFDEFPDTFKFSVSHTTRVPRPGEEDGTHYHFTNKEKMQEQIKNGEFIETATFSGNLYGTSKQAVEEVQRLGKICVLDIDIQGVKQIKCTHLNPLYVFIKPPSVVELERRLKARNTETEESLQRRLAVAKTELEYGETPGNFDVIIENDNLEKAYEVLRNFILVNFNLQCKTGE</sequence>
<dbReference type="SMART" id="SM00072">
    <property type="entry name" value="GuKc"/>
    <property type="match status" value="1"/>
</dbReference>
<evidence type="ECO:0000256" key="2">
    <source>
        <dbReference type="ARBA" id="ARBA00012961"/>
    </source>
</evidence>
<dbReference type="InterPro" id="IPR027417">
    <property type="entry name" value="P-loop_NTPase"/>
</dbReference>
<dbReference type="EC" id="2.7.4.8" evidence="2"/>
<evidence type="ECO:0000313" key="8">
    <source>
        <dbReference type="EMBL" id="KMQ93631.1"/>
    </source>
</evidence>
<gene>
    <name evidence="8" type="ORF">RF55_6259</name>
</gene>
<keyword evidence="3" id="KW-0808">Transferase</keyword>
<dbReference type="InterPro" id="IPR008144">
    <property type="entry name" value="Guanylate_kin-like_dom"/>
</dbReference>
<keyword evidence="6" id="KW-0067">ATP-binding</keyword>
<dbReference type="GO" id="GO:0005829">
    <property type="term" value="C:cytosol"/>
    <property type="evidence" value="ECO:0007669"/>
    <property type="project" value="TreeGrafter"/>
</dbReference>
<name>A0A0J7KTJ1_LASNI</name>
<dbReference type="OrthoDB" id="6334211at2759"/>
<proteinExistence type="inferred from homology"/>
<dbReference type="PANTHER" id="PTHR23117:SF13">
    <property type="entry name" value="GUANYLATE KINASE"/>
    <property type="match status" value="1"/>
</dbReference>
<evidence type="ECO:0000259" key="7">
    <source>
        <dbReference type="PROSITE" id="PS50052"/>
    </source>
</evidence>
<dbReference type="Gene3D" id="3.40.50.300">
    <property type="entry name" value="P-loop containing nucleotide triphosphate hydrolases"/>
    <property type="match status" value="1"/>
</dbReference>
<dbReference type="InterPro" id="IPR020590">
    <property type="entry name" value="Guanylate_kinase_CS"/>
</dbReference>
<keyword evidence="9" id="KW-1185">Reference proteome</keyword>
<evidence type="ECO:0000256" key="4">
    <source>
        <dbReference type="ARBA" id="ARBA00022741"/>
    </source>
</evidence>
<keyword evidence="5 8" id="KW-0418">Kinase</keyword>
<dbReference type="PROSITE" id="PS00856">
    <property type="entry name" value="GUANYLATE_KINASE_1"/>
    <property type="match status" value="1"/>
</dbReference>
<dbReference type="Pfam" id="PF00625">
    <property type="entry name" value="Guanylate_kin"/>
    <property type="match status" value="1"/>
</dbReference>
<dbReference type="Proteomes" id="UP000036403">
    <property type="component" value="Unassembled WGS sequence"/>
</dbReference>
<dbReference type="FunFam" id="3.40.50.300:FF:000776">
    <property type="entry name" value="Guanylate kinase 2"/>
    <property type="match status" value="1"/>
</dbReference>
<evidence type="ECO:0000256" key="5">
    <source>
        <dbReference type="ARBA" id="ARBA00022777"/>
    </source>
</evidence>
<dbReference type="FunFam" id="3.30.63.10:FF:000002">
    <property type="entry name" value="Guanylate kinase 1"/>
    <property type="match status" value="1"/>
</dbReference>
<evidence type="ECO:0000256" key="6">
    <source>
        <dbReference type="ARBA" id="ARBA00022840"/>
    </source>
</evidence>
<dbReference type="PROSITE" id="PS50052">
    <property type="entry name" value="GUANYLATE_KINASE_2"/>
    <property type="match status" value="1"/>
</dbReference>
<reference evidence="8 9" key="1">
    <citation type="submission" date="2015-04" db="EMBL/GenBank/DDBJ databases">
        <title>Lasius niger genome sequencing.</title>
        <authorList>
            <person name="Konorov E.A."/>
            <person name="Nikitin M.A."/>
            <person name="Kirill M.V."/>
            <person name="Chang P."/>
        </authorList>
    </citation>
    <scope>NUCLEOTIDE SEQUENCE [LARGE SCALE GENOMIC DNA]</scope>
    <source>
        <tissue evidence="8">Whole</tissue>
    </source>
</reference>
<evidence type="ECO:0000313" key="9">
    <source>
        <dbReference type="Proteomes" id="UP000036403"/>
    </source>
</evidence>
<dbReference type="GO" id="GO:0004385">
    <property type="term" value="F:GMP kinase activity"/>
    <property type="evidence" value="ECO:0007669"/>
    <property type="project" value="UniProtKB-EC"/>
</dbReference>
<dbReference type="AlphaFoldDB" id="A0A0J7KTJ1"/>
<comment type="similarity">
    <text evidence="1">Belongs to the guanylate kinase family.</text>
</comment>
<evidence type="ECO:0000256" key="3">
    <source>
        <dbReference type="ARBA" id="ARBA00022679"/>
    </source>
</evidence>
<dbReference type="CDD" id="cd00071">
    <property type="entry name" value="GMPK"/>
    <property type="match status" value="1"/>
</dbReference>
<dbReference type="InterPro" id="IPR008145">
    <property type="entry name" value="GK/Ca_channel_bsu"/>
</dbReference>
<accession>A0A0J7KTJ1</accession>
<dbReference type="SUPFAM" id="SSF52540">
    <property type="entry name" value="P-loop containing nucleoside triphosphate hydrolases"/>
    <property type="match status" value="1"/>
</dbReference>
<dbReference type="EMBL" id="LBMM01003344">
    <property type="protein sequence ID" value="KMQ93631.1"/>
    <property type="molecule type" value="Genomic_DNA"/>
</dbReference>
<keyword evidence="4" id="KW-0547">Nucleotide-binding</keyword>
<dbReference type="PANTHER" id="PTHR23117">
    <property type="entry name" value="GUANYLATE KINASE-RELATED"/>
    <property type="match status" value="1"/>
</dbReference>
<dbReference type="STRING" id="67767.A0A0J7KTJ1"/>
<dbReference type="GO" id="GO:0005524">
    <property type="term" value="F:ATP binding"/>
    <property type="evidence" value="ECO:0007669"/>
    <property type="project" value="UniProtKB-KW"/>
</dbReference>
<evidence type="ECO:0000256" key="1">
    <source>
        <dbReference type="ARBA" id="ARBA00005790"/>
    </source>
</evidence>
<comment type="caution">
    <text evidence="8">The sequence shown here is derived from an EMBL/GenBank/DDBJ whole genome shotgun (WGS) entry which is preliminary data.</text>
</comment>
<dbReference type="NCBIfam" id="TIGR03263">
    <property type="entry name" value="guanyl_kin"/>
    <property type="match status" value="1"/>
</dbReference>